<evidence type="ECO:0000259" key="6">
    <source>
        <dbReference type="PROSITE" id="PS50850"/>
    </source>
</evidence>
<dbReference type="PANTHER" id="PTHR23542">
    <property type="match status" value="1"/>
</dbReference>
<comment type="caution">
    <text evidence="7">The sequence shown here is derived from an EMBL/GenBank/DDBJ whole genome shotgun (WGS) entry which is preliminary data.</text>
</comment>
<dbReference type="InterPro" id="IPR011701">
    <property type="entry name" value="MFS"/>
</dbReference>
<dbReference type="PROSITE" id="PS50850">
    <property type="entry name" value="MFS"/>
    <property type="match status" value="1"/>
</dbReference>
<dbReference type="SUPFAM" id="SSF103473">
    <property type="entry name" value="MFS general substrate transporter"/>
    <property type="match status" value="1"/>
</dbReference>
<keyword evidence="8" id="KW-1185">Reference proteome</keyword>
<feature type="transmembrane region" description="Helical" evidence="5">
    <location>
        <begin position="170"/>
        <end position="188"/>
    </location>
</feature>
<feature type="transmembrane region" description="Helical" evidence="5">
    <location>
        <begin position="282"/>
        <end position="299"/>
    </location>
</feature>
<dbReference type="EMBL" id="VFNV01000001">
    <property type="protein sequence ID" value="TQK76552.1"/>
    <property type="molecule type" value="Genomic_DNA"/>
</dbReference>
<evidence type="ECO:0000313" key="7">
    <source>
        <dbReference type="EMBL" id="TQK76552.1"/>
    </source>
</evidence>
<evidence type="ECO:0000256" key="1">
    <source>
        <dbReference type="ARBA" id="ARBA00004651"/>
    </source>
</evidence>
<feature type="domain" description="Major facilitator superfamily (MFS) profile" evidence="6">
    <location>
        <begin position="216"/>
        <end position="406"/>
    </location>
</feature>
<dbReference type="PANTHER" id="PTHR23542:SF1">
    <property type="entry name" value="MAJOR FACILITATOR SUPERFAMILY (MFS) PROFILE DOMAIN-CONTAINING PROTEIN"/>
    <property type="match status" value="1"/>
</dbReference>
<name>A0A542SPN6_9MICO</name>
<feature type="transmembrane region" description="Helical" evidence="5">
    <location>
        <begin position="107"/>
        <end position="126"/>
    </location>
</feature>
<feature type="transmembrane region" description="Helical" evidence="5">
    <location>
        <begin position="147"/>
        <end position="164"/>
    </location>
</feature>
<dbReference type="Pfam" id="PF07690">
    <property type="entry name" value="MFS_1"/>
    <property type="match status" value="1"/>
</dbReference>
<feature type="transmembrane region" description="Helical" evidence="5">
    <location>
        <begin position="305"/>
        <end position="327"/>
    </location>
</feature>
<dbReference type="Proteomes" id="UP000316181">
    <property type="component" value="Unassembled WGS sequence"/>
</dbReference>
<organism evidence="7 8">
    <name type="scientific">Rarobacter incanus</name>
    <dbReference type="NCBI Taxonomy" id="153494"/>
    <lineage>
        <taxon>Bacteria</taxon>
        <taxon>Bacillati</taxon>
        <taxon>Actinomycetota</taxon>
        <taxon>Actinomycetes</taxon>
        <taxon>Micrococcales</taxon>
        <taxon>Rarobacteraceae</taxon>
        <taxon>Rarobacter</taxon>
    </lineage>
</organism>
<evidence type="ECO:0000313" key="8">
    <source>
        <dbReference type="Proteomes" id="UP000316181"/>
    </source>
</evidence>
<sequence length="406" mass="41502">MNPYLAILRLPGALRFSFAGAIARLPMSMVGLAIVLIIEQTYSSYAAGGRVSAMYLVASAIAVPLVARLIDRHGQGRVMTPLTAANGVFLLGLGGAIVAGLPEPVLWVLAAGVGATSGAFGALVRARWTAAVSTPRQLHTAFSLESAIDEFIFVVGPTLATILVVQVWPLAGLALPAIAVVGGGLWFCSQRSSEPPAKLQDQRAGAAASSVIRNPRLIALSAVFLFVGIVFGSTEVSTVAFAKEQGHESMAGIVLGVFALGSMLAGLGYGARHWRSSLVRRLIVTLAILSAGMVSLLFVQNLWQLAAVLALGGVSIAPTLITGNSIVHQIVGSDHLTEGLAWASTAMTIGVSTGTAIAGMLIDHRGAHAGYALSGGGALAALATAAVVGLAVRARAPRPDSGTHEA</sequence>
<feature type="transmembrane region" description="Helical" evidence="5">
    <location>
        <begin position="249"/>
        <end position="270"/>
    </location>
</feature>
<keyword evidence="4 5" id="KW-0472">Membrane</keyword>
<dbReference type="Gene3D" id="1.20.1250.20">
    <property type="entry name" value="MFS general substrate transporter like domains"/>
    <property type="match status" value="1"/>
</dbReference>
<gene>
    <name evidence="7" type="ORF">FB389_1235</name>
</gene>
<protein>
    <submittedName>
        <fullName evidence="7">Putative MFS family arabinose efflux permease</fullName>
    </submittedName>
</protein>
<dbReference type="AlphaFoldDB" id="A0A542SPN6"/>
<feature type="transmembrane region" description="Helical" evidence="5">
    <location>
        <begin position="339"/>
        <end position="362"/>
    </location>
</feature>
<evidence type="ECO:0000256" key="5">
    <source>
        <dbReference type="SAM" id="Phobius"/>
    </source>
</evidence>
<accession>A0A542SPN6</accession>
<proteinExistence type="predicted"/>
<keyword evidence="3 5" id="KW-1133">Transmembrane helix</keyword>
<dbReference type="GO" id="GO:0005886">
    <property type="term" value="C:plasma membrane"/>
    <property type="evidence" value="ECO:0007669"/>
    <property type="project" value="UniProtKB-SubCell"/>
</dbReference>
<feature type="transmembrane region" description="Helical" evidence="5">
    <location>
        <begin position="12"/>
        <end position="38"/>
    </location>
</feature>
<feature type="transmembrane region" description="Helical" evidence="5">
    <location>
        <begin position="217"/>
        <end position="237"/>
    </location>
</feature>
<reference evidence="7 8" key="1">
    <citation type="submission" date="2019-06" db="EMBL/GenBank/DDBJ databases">
        <title>Sequencing the genomes of 1000 actinobacteria strains.</title>
        <authorList>
            <person name="Klenk H.-P."/>
        </authorList>
    </citation>
    <scope>NUCLEOTIDE SEQUENCE [LARGE SCALE GENOMIC DNA]</scope>
    <source>
        <strain evidence="7 8">DSM 10596</strain>
    </source>
</reference>
<dbReference type="GO" id="GO:0022857">
    <property type="term" value="F:transmembrane transporter activity"/>
    <property type="evidence" value="ECO:0007669"/>
    <property type="project" value="InterPro"/>
</dbReference>
<evidence type="ECO:0000256" key="4">
    <source>
        <dbReference type="ARBA" id="ARBA00023136"/>
    </source>
</evidence>
<evidence type="ECO:0000256" key="2">
    <source>
        <dbReference type="ARBA" id="ARBA00022692"/>
    </source>
</evidence>
<dbReference type="InterPro" id="IPR020846">
    <property type="entry name" value="MFS_dom"/>
</dbReference>
<comment type="subcellular location">
    <subcellularLocation>
        <location evidence="1">Cell membrane</location>
        <topology evidence="1">Multi-pass membrane protein</topology>
    </subcellularLocation>
</comment>
<dbReference type="InterPro" id="IPR036259">
    <property type="entry name" value="MFS_trans_sf"/>
</dbReference>
<evidence type="ECO:0000256" key="3">
    <source>
        <dbReference type="ARBA" id="ARBA00022989"/>
    </source>
</evidence>
<feature type="transmembrane region" description="Helical" evidence="5">
    <location>
        <begin position="368"/>
        <end position="392"/>
    </location>
</feature>
<feature type="transmembrane region" description="Helical" evidence="5">
    <location>
        <begin position="82"/>
        <end position="101"/>
    </location>
</feature>
<feature type="transmembrane region" description="Helical" evidence="5">
    <location>
        <begin position="50"/>
        <end position="70"/>
    </location>
</feature>
<keyword evidence="2 5" id="KW-0812">Transmembrane</keyword>